<accession>A0A2A9N9A6</accession>
<name>A0A2A9N9A6_9AGAR</name>
<keyword evidence="3" id="KW-1185">Reference proteome</keyword>
<dbReference type="Proteomes" id="UP000242287">
    <property type="component" value="Unassembled WGS sequence"/>
</dbReference>
<protein>
    <submittedName>
        <fullName evidence="2">Uncharacterized protein</fullName>
    </submittedName>
</protein>
<gene>
    <name evidence="2" type="ORF">AMATHDRAFT_11081</name>
</gene>
<organism evidence="2 3">
    <name type="scientific">Amanita thiersii Skay4041</name>
    <dbReference type="NCBI Taxonomy" id="703135"/>
    <lineage>
        <taxon>Eukaryota</taxon>
        <taxon>Fungi</taxon>
        <taxon>Dikarya</taxon>
        <taxon>Basidiomycota</taxon>
        <taxon>Agaricomycotina</taxon>
        <taxon>Agaricomycetes</taxon>
        <taxon>Agaricomycetidae</taxon>
        <taxon>Agaricales</taxon>
        <taxon>Pluteineae</taxon>
        <taxon>Amanitaceae</taxon>
        <taxon>Amanita</taxon>
    </lineage>
</organism>
<evidence type="ECO:0000313" key="3">
    <source>
        <dbReference type="Proteomes" id="UP000242287"/>
    </source>
</evidence>
<evidence type="ECO:0000256" key="1">
    <source>
        <dbReference type="SAM" id="SignalP"/>
    </source>
</evidence>
<evidence type="ECO:0000313" key="2">
    <source>
        <dbReference type="EMBL" id="PFH44717.1"/>
    </source>
</evidence>
<feature type="chain" id="PRO_5012879933" evidence="1">
    <location>
        <begin position="25"/>
        <end position="52"/>
    </location>
</feature>
<sequence length="52" mass="5928">MEGMVARWRMAFLRLLLSHNVTSGKDERRSRLFTGVILKAPLLDSKSVMLVP</sequence>
<proteinExistence type="predicted"/>
<reference evidence="2 3" key="1">
    <citation type="submission" date="2014-02" db="EMBL/GenBank/DDBJ databases">
        <title>Transposable element dynamics among asymbiotic and ectomycorrhizal Amanita fungi.</title>
        <authorList>
            <consortium name="DOE Joint Genome Institute"/>
            <person name="Hess J."/>
            <person name="Skrede I."/>
            <person name="Wolfe B."/>
            <person name="LaButti K."/>
            <person name="Ohm R.A."/>
            <person name="Grigoriev I.V."/>
            <person name="Pringle A."/>
        </authorList>
    </citation>
    <scope>NUCLEOTIDE SEQUENCE [LARGE SCALE GENOMIC DNA]</scope>
    <source>
        <strain evidence="2 3">SKay4041</strain>
    </source>
</reference>
<dbReference type="EMBL" id="KZ302989">
    <property type="protein sequence ID" value="PFH44717.1"/>
    <property type="molecule type" value="Genomic_DNA"/>
</dbReference>
<feature type="signal peptide" evidence="1">
    <location>
        <begin position="1"/>
        <end position="24"/>
    </location>
</feature>
<keyword evidence="1" id="KW-0732">Signal</keyword>
<dbReference type="AlphaFoldDB" id="A0A2A9N9A6"/>